<dbReference type="Pfam" id="PF16956">
    <property type="entry name" value="Porin_7"/>
    <property type="match status" value="1"/>
</dbReference>
<evidence type="ECO:0000313" key="3">
    <source>
        <dbReference type="Proteomes" id="UP000294395"/>
    </source>
</evidence>
<keyword evidence="1" id="KW-0732">Signal</keyword>
<dbReference type="EMBL" id="CP038009">
    <property type="protein sequence ID" value="QBQ14907.1"/>
    <property type="molecule type" value="Genomic_DNA"/>
</dbReference>
<feature type="signal peptide" evidence="1">
    <location>
        <begin position="1"/>
        <end position="21"/>
    </location>
</feature>
<dbReference type="Proteomes" id="UP000294395">
    <property type="component" value="Chromosome"/>
</dbReference>
<accession>A0A4P7B088</accession>
<evidence type="ECO:0000313" key="2">
    <source>
        <dbReference type="EMBL" id="QBQ14907.1"/>
    </source>
</evidence>
<protein>
    <submittedName>
        <fullName evidence="2">Putative porin</fullName>
    </submittedName>
</protein>
<organism evidence="2 3">
    <name type="scientific">Acinetobacter haemolyticus</name>
    <dbReference type="NCBI Taxonomy" id="29430"/>
    <lineage>
        <taxon>Bacteria</taxon>
        <taxon>Pseudomonadati</taxon>
        <taxon>Pseudomonadota</taxon>
        <taxon>Gammaproteobacteria</taxon>
        <taxon>Moraxellales</taxon>
        <taxon>Moraxellaceae</taxon>
        <taxon>Acinetobacter</taxon>
    </lineage>
</organism>
<feature type="chain" id="PRO_5020926251" evidence="1">
    <location>
        <begin position="22"/>
        <end position="306"/>
    </location>
</feature>
<gene>
    <name evidence="2" type="ORF">AHTJR_00755</name>
</gene>
<reference evidence="2 3" key="1">
    <citation type="submission" date="2019-03" db="EMBL/GenBank/DDBJ databases">
        <title>Complete genome sequence of two outbreak-associated Acinetobacter haemolyticus strains.</title>
        <authorList>
            <person name="Bai L."/>
            <person name="Zhang S.-C."/>
            <person name="Deng Y."/>
            <person name="Song C.-C."/>
            <person name="Kang G.-B."/>
            <person name="Dong Y."/>
            <person name="Wang Y."/>
            <person name="Gao F."/>
            <person name="Huang H."/>
        </authorList>
    </citation>
    <scope>NUCLEOTIDE SEQUENCE [LARGE SCALE GENOMIC DNA]</scope>
    <source>
        <strain evidence="2 3">TJR01</strain>
    </source>
</reference>
<name>A0A4P7B088_ACIHA</name>
<evidence type="ECO:0000256" key="1">
    <source>
        <dbReference type="SAM" id="SignalP"/>
    </source>
</evidence>
<proteinExistence type="predicted"/>
<dbReference type="AlphaFoldDB" id="A0A4P7B088"/>
<dbReference type="RefSeq" id="WP_134251250.1">
    <property type="nucleotide sequence ID" value="NZ_CP038009.1"/>
</dbReference>
<sequence length="306" mass="33359">MKKLSLITALLSSFIGFNANAYQAEVTGAYEYTYIKDSELDSHRVNTVSVAGKYYFNPVQTRNAPLAEAAYLDKASNIGLGYTYAKESGQYPITNIIGTPLADVDFKQEFNSLGINGEFFIPNTQFYITGSLHRTEIDATLKALGYSYKFASDDGNGYSIEAGFLPINGLLFAVGLTDLSKSFDPIQAAKYGYITTYVNAATVSGEDDDKAVTLRAKYVSEIAGYYTNFEAQSYIGDETTYRLAADLYLDPTLSVGISIADSTADESDSIFSIRAQKFFTPQVAVSVGYTTIDGANSYGINGTFRF</sequence>
<dbReference type="InterPro" id="IPR031593">
    <property type="entry name" value="Porin_7"/>
</dbReference>